<comment type="caution">
    <text evidence="9">The sequence shown here is derived from an EMBL/GenBank/DDBJ whole genome shotgun (WGS) entry which is preliminary data.</text>
</comment>
<keyword evidence="10" id="KW-1185">Reference proteome</keyword>
<feature type="transmembrane region" description="Helical" evidence="6">
    <location>
        <begin position="751"/>
        <end position="770"/>
    </location>
</feature>
<evidence type="ECO:0000256" key="1">
    <source>
        <dbReference type="ARBA" id="ARBA00004651"/>
    </source>
</evidence>
<evidence type="ECO:0000256" key="3">
    <source>
        <dbReference type="ARBA" id="ARBA00022692"/>
    </source>
</evidence>
<feature type="transmembrane region" description="Helical" evidence="6">
    <location>
        <begin position="423"/>
        <end position="443"/>
    </location>
</feature>
<feature type="transmembrane region" description="Helical" evidence="6">
    <location>
        <begin position="717"/>
        <end position="736"/>
    </location>
</feature>
<comment type="subcellular location">
    <subcellularLocation>
        <location evidence="1">Cell membrane</location>
        <topology evidence="1">Multi-pass membrane protein</topology>
    </subcellularLocation>
</comment>
<feature type="domain" description="MacB-like periplasmic core" evidence="8">
    <location>
        <begin position="20"/>
        <end position="240"/>
    </location>
</feature>
<keyword evidence="5 6" id="KW-0472">Membrane</keyword>
<dbReference type="RefSeq" id="WP_264139384.1">
    <property type="nucleotide sequence ID" value="NZ_JAOYOD010000001.1"/>
</dbReference>
<dbReference type="EMBL" id="JAOYOD010000001">
    <property type="protein sequence ID" value="MCV9388514.1"/>
    <property type="molecule type" value="Genomic_DNA"/>
</dbReference>
<evidence type="ECO:0000259" key="7">
    <source>
        <dbReference type="Pfam" id="PF02687"/>
    </source>
</evidence>
<dbReference type="InterPro" id="IPR003838">
    <property type="entry name" value="ABC3_permease_C"/>
</dbReference>
<dbReference type="InterPro" id="IPR025857">
    <property type="entry name" value="MacB_PCD"/>
</dbReference>
<dbReference type="InterPro" id="IPR050250">
    <property type="entry name" value="Macrolide_Exporter_MacB"/>
</dbReference>
<proteinExistence type="predicted"/>
<feature type="transmembrane region" description="Helical" evidence="6">
    <location>
        <begin position="375"/>
        <end position="398"/>
    </location>
</feature>
<evidence type="ECO:0000259" key="8">
    <source>
        <dbReference type="Pfam" id="PF12704"/>
    </source>
</evidence>
<feature type="domain" description="ABC3 transporter permease C-terminal" evidence="7">
    <location>
        <begin position="287"/>
        <end position="400"/>
    </location>
</feature>
<dbReference type="Pfam" id="PF02687">
    <property type="entry name" value="FtsX"/>
    <property type="match status" value="2"/>
</dbReference>
<feature type="transmembrane region" description="Helical" evidence="6">
    <location>
        <begin position="327"/>
        <end position="355"/>
    </location>
</feature>
<dbReference type="PANTHER" id="PTHR30572:SF18">
    <property type="entry name" value="ABC-TYPE MACROLIDE FAMILY EXPORT SYSTEM PERMEASE COMPONENT 2"/>
    <property type="match status" value="1"/>
</dbReference>
<keyword evidence="2" id="KW-1003">Cell membrane</keyword>
<evidence type="ECO:0000256" key="2">
    <source>
        <dbReference type="ARBA" id="ARBA00022475"/>
    </source>
</evidence>
<gene>
    <name evidence="9" type="ORF">N7U62_17650</name>
</gene>
<accession>A0ABT3CY42</accession>
<feature type="transmembrane region" description="Helical" evidence="6">
    <location>
        <begin position="665"/>
        <end position="689"/>
    </location>
</feature>
<feature type="transmembrane region" description="Helical" evidence="6">
    <location>
        <begin position="284"/>
        <end position="306"/>
    </location>
</feature>
<dbReference type="Pfam" id="PF12704">
    <property type="entry name" value="MacB_PCD"/>
    <property type="match status" value="1"/>
</dbReference>
<keyword evidence="3 6" id="KW-0812">Transmembrane</keyword>
<evidence type="ECO:0000313" key="10">
    <source>
        <dbReference type="Proteomes" id="UP001300692"/>
    </source>
</evidence>
<reference evidence="9 10" key="1">
    <citation type="submission" date="2022-10" db="EMBL/GenBank/DDBJ databases">
        <title>Comparative genomics and taxonomic characterization of three novel marine species of genus Reichenbachiella exhibiting antioxidant and polysaccharide degradation activities.</title>
        <authorList>
            <person name="Muhammad N."/>
            <person name="Lee Y.-J."/>
            <person name="Ko J."/>
            <person name="Kim S.-G."/>
        </authorList>
    </citation>
    <scope>NUCLEOTIDE SEQUENCE [LARGE SCALE GENOMIC DNA]</scope>
    <source>
        <strain evidence="9 10">ABR2-5</strain>
    </source>
</reference>
<evidence type="ECO:0000313" key="9">
    <source>
        <dbReference type="EMBL" id="MCV9388514.1"/>
    </source>
</evidence>
<dbReference type="PANTHER" id="PTHR30572">
    <property type="entry name" value="MEMBRANE COMPONENT OF TRANSPORTER-RELATED"/>
    <property type="match status" value="1"/>
</dbReference>
<evidence type="ECO:0000256" key="5">
    <source>
        <dbReference type="ARBA" id="ARBA00023136"/>
    </source>
</evidence>
<name>A0ABT3CY42_9BACT</name>
<feature type="domain" description="ABC3 transporter permease C-terminal" evidence="7">
    <location>
        <begin position="668"/>
        <end position="777"/>
    </location>
</feature>
<dbReference type="Proteomes" id="UP001300692">
    <property type="component" value="Unassembled WGS sequence"/>
</dbReference>
<organism evidence="9 10">
    <name type="scientific">Reichenbachiella ulvae</name>
    <dbReference type="NCBI Taxonomy" id="2980104"/>
    <lineage>
        <taxon>Bacteria</taxon>
        <taxon>Pseudomonadati</taxon>
        <taxon>Bacteroidota</taxon>
        <taxon>Cytophagia</taxon>
        <taxon>Cytophagales</taxon>
        <taxon>Reichenbachiellaceae</taxon>
        <taxon>Reichenbachiella</taxon>
    </lineage>
</organism>
<keyword evidence="4 6" id="KW-1133">Transmembrane helix</keyword>
<protein>
    <submittedName>
        <fullName evidence="9">ABC transporter permease</fullName>
    </submittedName>
</protein>
<sequence>MLKNFFLVTFRSLLKNKLYSFINISGLAVGLVCSVLILLWVRDELNYDRFIPKADRLHQVWVNAEFDGKINSWNSVPLPTYEAMKTADSHIKNSTVLDWGSDHLLTFGEKRLIKEGYFCGEEFLEMFEFPLIKGDPETVLDDMHSIVITESLAKAMFGEEDPINKVIRVDDEGNLKVTGILKDIPSNSTLEFDYLIPWKYRESVNDWVVRNKTNWGNYSFQVFIELYEADSHLETQAGIENMLMENGEEDMPRKFFLHPMPRWRLYSNFENGEAVGGMSDYVQLFTIIAIFILVMACINFMNLATARSEKRAREVGIRKSLGSTKRGLIMQFIGESLFIALLSFLIAIVLAQLALPFYNELVDKKLFIDYQSPEFWMYGVAIILITGVIAGSYPAFYLSSFKPVNTLKGTVSVGKGVSTPRKILVVLQFGFAIFLMIGTAVIYQQIQMVKSRELGYEKKNLITVYNTDDIADNYELIKQELLRSGAVASVTRSNSPITSIWSNNFLGWPGKPDELKVLFATIATEYDFTQTMGIKMLMGRDFSKEYATDTGAIVINKAALDLMNLEEPIGTNLDLWGGKKKLIGVMDNVLMGSPYEEMRPTFMIIDPEWVSAISVRINDNGHLSDNLSKIEEVFQKYNPAYPFDYSFVDEDFDRKFKTIDMTSQLATLFAGLAVLITGLGLFGLASYTAEQRSKEIGIRKVLGASVGSLMMLMTKDFTKLVLVAFVLAVPFAWYLLDMYLDRYEIRTEIHWWLFPLVGVVALAFALMIVINQARMASLANPVDSLKDE</sequence>
<feature type="transmembrane region" description="Helical" evidence="6">
    <location>
        <begin position="21"/>
        <end position="41"/>
    </location>
</feature>
<evidence type="ECO:0000256" key="4">
    <source>
        <dbReference type="ARBA" id="ARBA00022989"/>
    </source>
</evidence>
<evidence type="ECO:0000256" key="6">
    <source>
        <dbReference type="SAM" id="Phobius"/>
    </source>
</evidence>